<organism evidence="1">
    <name type="scientific">Bracon brevicornis</name>
    <dbReference type="NCBI Taxonomy" id="1563983"/>
    <lineage>
        <taxon>Eukaryota</taxon>
        <taxon>Metazoa</taxon>
        <taxon>Ecdysozoa</taxon>
        <taxon>Arthropoda</taxon>
        <taxon>Hexapoda</taxon>
        <taxon>Insecta</taxon>
        <taxon>Pterygota</taxon>
        <taxon>Neoptera</taxon>
        <taxon>Endopterygota</taxon>
        <taxon>Hymenoptera</taxon>
        <taxon>Apocrita</taxon>
        <taxon>Ichneumonoidea</taxon>
        <taxon>Braconidae</taxon>
        <taxon>Braconinae</taxon>
        <taxon>Bracon</taxon>
    </lineage>
</organism>
<reference evidence="1" key="1">
    <citation type="submission" date="2020-07" db="EMBL/GenBank/DDBJ databases">
        <authorList>
            <person name="Ferguson B K."/>
        </authorList>
    </citation>
    <scope>NUCLEOTIDE SEQUENCE</scope>
    <source>
        <strain evidence="1">L06</strain>
    </source>
</reference>
<proteinExistence type="predicted"/>
<gene>
    <name evidence="1" type="ORF">BBRV_LOCUS83529</name>
</gene>
<evidence type="ECO:0000313" key="1">
    <source>
        <dbReference type="EMBL" id="CAD1565305.1"/>
    </source>
</evidence>
<accession>A0A6V7KLY4</accession>
<dbReference type="EMBL" id="CADCXW020000158">
    <property type="protein sequence ID" value="CAD1565305.1"/>
    <property type="molecule type" value="Genomic_DNA"/>
</dbReference>
<name>A0A6V7KLY4_9HYME</name>
<sequence>MGISIEVNCDEAVTPEENKENLMQQLTDACDAVMSRGKEDNRHTLVYLWSGKIAQFPTSCYKPRRRRNQHREKSLAAD</sequence>
<protein>
    <submittedName>
        <fullName evidence="1">Uncharacterized protein</fullName>
    </submittedName>
</protein>
<dbReference type="AlphaFoldDB" id="A0A6V7KLY4"/>